<dbReference type="SUPFAM" id="SSF46785">
    <property type="entry name" value="Winged helix' DNA-binding domain"/>
    <property type="match status" value="1"/>
</dbReference>
<comment type="caution">
    <text evidence="6">The sequence shown here is derived from an EMBL/GenBank/DDBJ whole genome shotgun (WGS) entry which is preliminary data.</text>
</comment>
<feature type="domain" description="HTH lysR-type" evidence="5">
    <location>
        <begin position="1"/>
        <end position="58"/>
    </location>
</feature>
<dbReference type="EMBL" id="JTFC01000041">
    <property type="protein sequence ID" value="RUS53088.1"/>
    <property type="molecule type" value="Genomic_DNA"/>
</dbReference>
<gene>
    <name evidence="6" type="ORF">QI30_16170</name>
</gene>
<protein>
    <recommendedName>
        <fullName evidence="5">HTH lysR-type domain-containing protein</fullName>
    </recommendedName>
</protein>
<dbReference type="InterPro" id="IPR050950">
    <property type="entry name" value="HTH-type_LysR_regulators"/>
</dbReference>
<keyword evidence="4" id="KW-0804">Transcription</keyword>
<dbReference type="Gene3D" id="3.40.190.290">
    <property type="match status" value="1"/>
</dbReference>
<dbReference type="SUPFAM" id="SSF53850">
    <property type="entry name" value="Periplasmic binding protein-like II"/>
    <property type="match status" value="1"/>
</dbReference>
<dbReference type="PANTHER" id="PTHR30419">
    <property type="entry name" value="HTH-TYPE TRANSCRIPTIONAL REGULATOR YBHD"/>
    <property type="match status" value="1"/>
</dbReference>
<accession>A0A433RQP4</accession>
<evidence type="ECO:0000259" key="5">
    <source>
        <dbReference type="PROSITE" id="PS50931"/>
    </source>
</evidence>
<evidence type="ECO:0000256" key="1">
    <source>
        <dbReference type="ARBA" id="ARBA00009437"/>
    </source>
</evidence>
<dbReference type="GO" id="GO:0003700">
    <property type="term" value="F:DNA-binding transcription factor activity"/>
    <property type="evidence" value="ECO:0007669"/>
    <property type="project" value="InterPro"/>
</dbReference>
<evidence type="ECO:0000313" key="7">
    <source>
        <dbReference type="Proteomes" id="UP000288623"/>
    </source>
</evidence>
<dbReference type="GO" id="GO:0003677">
    <property type="term" value="F:DNA binding"/>
    <property type="evidence" value="ECO:0007669"/>
    <property type="project" value="UniProtKB-KW"/>
</dbReference>
<organism evidence="6 7">
    <name type="scientific">Candidatus Kurthia intestinigallinarum</name>
    <dbReference type="NCBI Taxonomy" id="1562256"/>
    <lineage>
        <taxon>Bacteria</taxon>
        <taxon>Bacillati</taxon>
        <taxon>Bacillota</taxon>
        <taxon>Bacilli</taxon>
        <taxon>Bacillales</taxon>
        <taxon>Caryophanaceae</taxon>
        <taxon>Kurthia</taxon>
    </lineage>
</organism>
<dbReference type="OrthoDB" id="9803735at2"/>
<dbReference type="GO" id="GO:0005829">
    <property type="term" value="C:cytosol"/>
    <property type="evidence" value="ECO:0007669"/>
    <property type="project" value="TreeGrafter"/>
</dbReference>
<dbReference type="RefSeq" id="WP_126991636.1">
    <property type="nucleotide sequence ID" value="NZ_JTFC01000041.1"/>
</dbReference>
<dbReference type="InterPro" id="IPR036388">
    <property type="entry name" value="WH-like_DNA-bd_sf"/>
</dbReference>
<dbReference type="InterPro" id="IPR036390">
    <property type="entry name" value="WH_DNA-bd_sf"/>
</dbReference>
<dbReference type="Proteomes" id="UP000288623">
    <property type="component" value="Unassembled WGS sequence"/>
</dbReference>
<keyword evidence="7" id="KW-1185">Reference proteome</keyword>
<evidence type="ECO:0000256" key="3">
    <source>
        <dbReference type="ARBA" id="ARBA00023125"/>
    </source>
</evidence>
<evidence type="ECO:0000256" key="2">
    <source>
        <dbReference type="ARBA" id="ARBA00023015"/>
    </source>
</evidence>
<dbReference type="Pfam" id="PF00126">
    <property type="entry name" value="HTH_1"/>
    <property type="match status" value="1"/>
</dbReference>
<keyword evidence="2" id="KW-0805">Transcription regulation</keyword>
<dbReference type="InterPro" id="IPR000847">
    <property type="entry name" value="LysR_HTH_N"/>
</dbReference>
<dbReference type="InterPro" id="IPR005119">
    <property type="entry name" value="LysR_subst-bd"/>
</dbReference>
<dbReference type="Pfam" id="PF03466">
    <property type="entry name" value="LysR_substrate"/>
    <property type="match status" value="1"/>
</dbReference>
<dbReference type="AlphaFoldDB" id="A0A433RQP4"/>
<evidence type="ECO:0000313" key="6">
    <source>
        <dbReference type="EMBL" id="RUS53088.1"/>
    </source>
</evidence>
<dbReference type="PANTHER" id="PTHR30419:SF28">
    <property type="entry name" value="HTH-TYPE TRANSCRIPTIONAL REGULATOR BSDA"/>
    <property type="match status" value="1"/>
</dbReference>
<dbReference type="PRINTS" id="PR00039">
    <property type="entry name" value="HTHLYSR"/>
</dbReference>
<sequence length="296" mass="33687">MEWHHFHYFKVLAEMEHMTRAAEKLSVSQPALSRAIMRIEEELDVSLFDRNGRSIRLNKFGELFLESTNRIILEMETVKTRLSEMSGVETGEVTLGFLHTVGATYLSLFMKQFKDTHPNVRVKLVQNNSQALKNLLAQGIIDLCVTTHVATEKNIEWQPLLTEELFVTLPRTHRFAGRETLTVKELQDETFILLKEGFALRHLSNDLLKEAGIQVAISFEGEEVQTIASFVAANLGISFLPKLTHLAFNDLVQIPIEGKKAARHIGICSNKEVVETAVVREMKEQLVHYFKGFPEL</sequence>
<reference evidence="6 7" key="1">
    <citation type="submission" date="2014-11" db="EMBL/GenBank/DDBJ databases">
        <title>Genome sequence and analysis of novel Kurthia sp.</title>
        <authorList>
            <person name="Lawson J.N."/>
            <person name="Gonzalez J.E."/>
            <person name="Rinauldi L."/>
            <person name="Xuan Z."/>
            <person name="Firman A."/>
            <person name="Shaddox L."/>
            <person name="Trudeau A."/>
            <person name="Shah S."/>
            <person name="Reiman D."/>
        </authorList>
    </citation>
    <scope>NUCLEOTIDE SEQUENCE [LARGE SCALE GENOMIC DNA]</scope>
    <source>
        <strain evidence="6 7">3B1D</strain>
    </source>
</reference>
<name>A0A433RQP4_9BACL</name>
<evidence type="ECO:0000256" key="4">
    <source>
        <dbReference type="ARBA" id="ARBA00023163"/>
    </source>
</evidence>
<dbReference type="PROSITE" id="PS50931">
    <property type="entry name" value="HTH_LYSR"/>
    <property type="match status" value="1"/>
</dbReference>
<dbReference type="FunFam" id="1.10.10.10:FF:000001">
    <property type="entry name" value="LysR family transcriptional regulator"/>
    <property type="match status" value="1"/>
</dbReference>
<comment type="similarity">
    <text evidence="1">Belongs to the LysR transcriptional regulatory family.</text>
</comment>
<keyword evidence="3" id="KW-0238">DNA-binding</keyword>
<proteinExistence type="inferred from homology"/>
<dbReference type="Gene3D" id="1.10.10.10">
    <property type="entry name" value="Winged helix-like DNA-binding domain superfamily/Winged helix DNA-binding domain"/>
    <property type="match status" value="1"/>
</dbReference>